<name>A0A1H2DNE3_9BACT</name>
<dbReference type="FunFam" id="3.40.190.10:FF:000035">
    <property type="entry name" value="Molybdate ABC transporter substrate-binding protein"/>
    <property type="match status" value="1"/>
</dbReference>
<proteinExistence type="inferred from homology"/>
<evidence type="ECO:0000256" key="3">
    <source>
        <dbReference type="ARBA" id="ARBA00022723"/>
    </source>
</evidence>
<dbReference type="NCBIfam" id="TIGR01256">
    <property type="entry name" value="modA"/>
    <property type="match status" value="1"/>
</dbReference>
<comment type="similarity">
    <text evidence="1">Belongs to the bacterial solute-binding protein ModA family.</text>
</comment>
<evidence type="ECO:0000256" key="1">
    <source>
        <dbReference type="ARBA" id="ARBA00009175"/>
    </source>
</evidence>
<feature type="signal peptide" evidence="7">
    <location>
        <begin position="1"/>
        <end position="20"/>
    </location>
</feature>
<dbReference type="GO" id="GO:1901359">
    <property type="term" value="F:tungstate binding"/>
    <property type="evidence" value="ECO:0007669"/>
    <property type="project" value="UniProtKB-ARBA"/>
</dbReference>
<gene>
    <name evidence="8" type="ORF">SAMN04487931_101234</name>
</gene>
<comment type="subunit">
    <text evidence="5">The complex is composed of two ATP-binding proteins (ModC), two transmembrane proteins (ModB) and a solute-binding protein (ModA).</text>
</comment>
<dbReference type="GO" id="GO:0046872">
    <property type="term" value="F:metal ion binding"/>
    <property type="evidence" value="ECO:0007669"/>
    <property type="project" value="UniProtKB-KW"/>
</dbReference>
<keyword evidence="2 6" id="KW-0500">Molybdenum</keyword>
<evidence type="ECO:0000313" key="8">
    <source>
        <dbReference type="EMBL" id="SDT84422.1"/>
    </source>
</evidence>
<evidence type="ECO:0000256" key="7">
    <source>
        <dbReference type="SAM" id="SignalP"/>
    </source>
</evidence>
<organism evidence="8 9">
    <name type="scientific">Desulfobacula phenolica</name>
    <dbReference type="NCBI Taxonomy" id="90732"/>
    <lineage>
        <taxon>Bacteria</taxon>
        <taxon>Pseudomonadati</taxon>
        <taxon>Thermodesulfobacteriota</taxon>
        <taxon>Desulfobacteria</taxon>
        <taxon>Desulfobacterales</taxon>
        <taxon>Desulfobacteraceae</taxon>
        <taxon>Desulfobacula</taxon>
    </lineage>
</organism>
<dbReference type="CDD" id="cd13517">
    <property type="entry name" value="PBP2_ModA3_like"/>
    <property type="match status" value="1"/>
</dbReference>
<feature type="binding site" evidence="6">
    <location>
        <position position="166"/>
    </location>
    <ligand>
        <name>molybdate</name>
        <dbReference type="ChEBI" id="CHEBI:36264"/>
    </ligand>
</feature>
<dbReference type="InterPro" id="IPR050682">
    <property type="entry name" value="ModA/WtpA"/>
</dbReference>
<dbReference type="PANTHER" id="PTHR30632">
    <property type="entry name" value="MOLYBDATE-BINDING PERIPLASMIC PROTEIN"/>
    <property type="match status" value="1"/>
</dbReference>
<dbReference type="PANTHER" id="PTHR30632:SF0">
    <property type="entry name" value="SULFATE-BINDING PROTEIN"/>
    <property type="match status" value="1"/>
</dbReference>
<evidence type="ECO:0000256" key="5">
    <source>
        <dbReference type="ARBA" id="ARBA00062515"/>
    </source>
</evidence>
<accession>A0A1H2DNE3</accession>
<dbReference type="AlphaFoldDB" id="A0A1H2DNE3"/>
<sequence>MRKLIFIFVILLVFAGNSYAADLVVFSGAGLIKPMEEMRKNFEKQNNIQVDIHYGSSGEIFGMLAAGQPCDVLIPGAAKYTDDALKNGWVIKETIHNLVLHVPVIAVPKGNPADIRGFEDLARPGIKVAIGDPKAPAIGRVAKKMLTKAGLWEKVQPNIEVYAPTVNQLLIYVALKQVDAAVIWGDLTAWAEGKGKLEVIPIETKYNMIKTIPTAVCSKTAHMEKAMAFNAYVASKQGGQIWQNWGFKPCEE</sequence>
<dbReference type="GO" id="GO:0015689">
    <property type="term" value="P:molybdate ion transport"/>
    <property type="evidence" value="ECO:0007669"/>
    <property type="project" value="InterPro"/>
</dbReference>
<feature type="binding site" evidence="6">
    <location>
        <position position="57"/>
    </location>
    <ligand>
        <name>molybdate</name>
        <dbReference type="ChEBI" id="CHEBI:36264"/>
    </ligand>
</feature>
<dbReference type="GO" id="GO:0030973">
    <property type="term" value="F:molybdate ion binding"/>
    <property type="evidence" value="ECO:0007669"/>
    <property type="project" value="TreeGrafter"/>
</dbReference>
<dbReference type="EMBL" id="FNLL01000001">
    <property type="protein sequence ID" value="SDT84422.1"/>
    <property type="molecule type" value="Genomic_DNA"/>
</dbReference>
<dbReference type="Gene3D" id="3.40.190.10">
    <property type="entry name" value="Periplasmic binding protein-like II"/>
    <property type="match status" value="2"/>
</dbReference>
<keyword evidence="4 7" id="KW-0732">Signal</keyword>
<evidence type="ECO:0000313" key="9">
    <source>
        <dbReference type="Proteomes" id="UP000199608"/>
    </source>
</evidence>
<evidence type="ECO:0000256" key="2">
    <source>
        <dbReference type="ARBA" id="ARBA00022505"/>
    </source>
</evidence>
<evidence type="ECO:0000256" key="6">
    <source>
        <dbReference type="PIRSR" id="PIRSR004846-1"/>
    </source>
</evidence>
<keyword evidence="3 6" id="KW-0479">Metal-binding</keyword>
<evidence type="ECO:0000256" key="4">
    <source>
        <dbReference type="ARBA" id="ARBA00022729"/>
    </source>
</evidence>
<dbReference type="PIRSF" id="PIRSF004846">
    <property type="entry name" value="ModA"/>
    <property type="match status" value="1"/>
</dbReference>
<protein>
    <submittedName>
        <fullName evidence="8">Molybdate transport system substrate-binding protein</fullName>
    </submittedName>
</protein>
<dbReference type="Pfam" id="PF13531">
    <property type="entry name" value="SBP_bac_11"/>
    <property type="match status" value="1"/>
</dbReference>
<dbReference type="Proteomes" id="UP000199608">
    <property type="component" value="Unassembled WGS sequence"/>
</dbReference>
<reference evidence="9" key="1">
    <citation type="submission" date="2016-10" db="EMBL/GenBank/DDBJ databases">
        <authorList>
            <person name="Varghese N."/>
            <person name="Submissions S."/>
        </authorList>
    </citation>
    <scope>NUCLEOTIDE SEQUENCE [LARGE SCALE GENOMIC DNA]</scope>
    <source>
        <strain evidence="9">DSM 3384</strain>
    </source>
</reference>
<feature type="chain" id="PRO_5011730749" evidence="7">
    <location>
        <begin position="21"/>
        <end position="252"/>
    </location>
</feature>
<dbReference type="RefSeq" id="WP_092229605.1">
    <property type="nucleotide sequence ID" value="NZ_FNLL01000001.1"/>
</dbReference>
<dbReference type="SUPFAM" id="SSF53850">
    <property type="entry name" value="Periplasmic binding protein-like II"/>
    <property type="match status" value="1"/>
</dbReference>
<dbReference type="InterPro" id="IPR005950">
    <property type="entry name" value="ModA"/>
</dbReference>
<keyword evidence="9" id="KW-1185">Reference proteome</keyword>